<dbReference type="PANTHER" id="PTHR30118">
    <property type="entry name" value="HTH-TYPE TRANSCRIPTIONAL REGULATOR LEUO-RELATED"/>
    <property type="match status" value="1"/>
</dbReference>
<dbReference type="InterPro" id="IPR036390">
    <property type="entry name" value="WH_DNA-bd_sf"/>
</dbReference>
<dbReference type="PROSITE" id="PS50931">
    <property type="entry name" value="HTH_LYSR"/>
    <property type="match status" value="1"/>
</dbReference>
<comment type="caution">
    <text evidence="6">The sequence shown here is derived from an EMBL/GenBank/DDBJ whole genome shotgun (WGS) entry which is preliminary data.</text>
</comment>
<dbReference type="AlphaFoldDB" id="A0A7Y9QYW6"/>
<evidence type="ECO:0000259" key="5">
    <source>
        <dbReference type="PROSITE" id="PS50931"/>
    </source>
</evidence>
<dbReference type="CDD" id="cd08417">
    <property type="entry name" value="PBP2_Nitroaromatics_like"/>
    <property type="match status" value="1"/>
</dbReference>
<dbReference type="Gene3D" id="3.40.190.10">
    <property type="entry name" value="Periplasmic binding protein-like II"/>
    <property type="match status" value="2"/>
</dbReference>
<dbReference type="Gene3D" id="1.10.10.10">
    <property type="entry name" value="Winged helix-like DNA-binding domain superfamily/Winged helix DNA-binding domain"/>
    <property type="match status" value="1"/>
</dbReference>
<reference evidence="6 7" key="1">
    <citation type="submission" date="2020-07" db="EMBL/GenBank/DDBJ databases">
        <title>Genomic Encyclopedia of Archaeal and Bacterial Type Strains, Phase II (KMG-II): from individual species to whole genera.</title>
        <authorList>
            <person name="Goeker M."/>
        </authorList>
    </citation>
    <scope>NUCLEOTIDE SEQUENCE [LARGE SCALE GENOMIC DNA]</scope>
    <source>
        <strain evidence="6 7">DSM 21226</strain>
    </source>
</reference>
<dbReference type="InterPro" id="IPR036388">
    <property type="entry name" value="WH-like_DNA-bd_sf"/>
</dbReference>
<evidence type="ECO:0000256" key="1">
    <source>
        <dbReference type="ARBA" id="ARBA00009437"/>
    </source>
</evidence>
<dbReference type="PRINTS" id="PR00039">
    <property type="entry name" value="HTHLYSR"/>
</dbReference>
<dbReference type="InterPro" id="IPR000847">
    <property type="entry name" value="LysR_HTH_N"/>
</dbReference>
<dbReference type="GO" id="GO:0003700">
    <property type="term" value="F:DNA-binding transcription factor activity"/>
    <property type="evidence" value="ECO:0007669"/>
    <property type="project" value="InterPro"/>
</dbReference>
<organism evidence="6 7">
    <name type="scientific">Sphaerotilus montanus</name>
    <dbReference type="NCBI Taxonomy" id="522889"/>
    <lineage>
        <taxon>Bacteria</taxon>
        <taxon>Pseudomonadati</taxon>
        <taxon>Pseudomonadota</taxon>
        <taxon>Betaproteobacteria</taxon>
        <taxon>Burkholderiales</taxon>
        <taxon>Sphaerotilaceae</taxon>
        <taxon>Sphaerotilus</taxon>
    </lineage>
</organism>
<dbReference type="InterPro" id="IPR037402">
    <property type="entry name" value="YidZ_PBP2"/>
</dbReference>
<dbReference type="RefSeq" id="WP_179633970.1">
    <property type="nucleotide sequence ID" value="NZ_JACCFH010000001.1"/>
</dbReference>
<keyword evidence="3 6" id="KW-0238">DNA-binding</keyword>
<name>A0A7Y9QYW6_9BURK</name>
<sequence length="314" mass="34857">MNFRTLDLNLLRVFDTVMAERNLTRAANRLAMTQPAVSNALRRLKDAVGETLFTRAAFGVVPTARADALWPEVRTALAQLRHVFEPTDYDPVHQPRTFALAMADAASALLLPPLVQRLQEQRALADLRVLPLITRDPTPLLDRGEADLAIGHFPELISRQVTLGANAPLRHQRLDESEHVCVMRRGHPLEAVELTLEDYCAAEHLLVSFSGRAHGQVDEALAGLGLQRRVVLAVNQYFTAGRVVARTDLLTVMPRAFLAVTGAAEDLVCRPLPVKLPPLQLQMVWHRRHDIDPAQRWLHVQVADTSPAKQGVDA</sequence>
<dbReference type="SUPFAM" id="SSF46785">
    <property type="entry name" value="Winged helix' DNA-binding domain"/>
    <property type="match status" value="1"/>
</dbReference>
<dbReference type="PANTHER" id="PTHR30118:SF15">
    <property type="entry name" value="TRANSCRIPTIONAL REGULATORY PROTEIN"/>
    <property type="match status" value="1"/>
</dbReference>
<evidence type="ECO:0000313" key="6">
    <source>
        <dbReference type="EMBL" id="NYG33169.1"/>
    </source>
</evidence>
<dbReference type="SUPFAM" id="SSF53850">
    <property type="entry name" value="Periplasmic binding protein-like II"/>
    <property type="match status" value="1"/>
</dbReference>
<dbReference type="InterPro" id="IPR050389">
    <property type="entry name" value="LysR-type_TF"/>
</dbReference>
<dbReference type="Pfam" id="PF00126">
    <property type="entry name" value="HTH_1"/>
    <property type="match status" value="1"/>
</dbReference>
<dbReference type="EMBL" id="JACCFH010000001">
    <property type="protein sequence ID" value="NYG33169.1"/>
    <property type="molecule type" value="Genomic_DNA"/>
</dbReference>
<accession>A0A7Y9QYW6</accession>
<keyword evidence="7" id="KW-1185">Reference proteome</keyword>
<evidence type="ECO:0000256" key="2">
    <source>
        <dbReference type="ARBA" id="ARBA00023015"/>
    </source>
</evidence>
<feature type="domain" description="HTH lysR-type" evidence="5">
    <location>
        <begin position="6"/>
        <end position="63"/>
    </location>
</feature>
<evidence type="ECO:0000256" key="3">
    <source>
        <dbReference type="ARBA" id="ARBA00023125"/>
    </source>
</evidence>
<dbReference type="InterPro" id="IPR005119">
    <property type="entry name" value="LysR_subst-bd"/>
</dbReference>
<dbReference type="GO" id="GO:0003677">
    <property type="term" value="F:DNA binding"/>
    <property type="evidence" value="ECO:0007669"/>
    <property type="project" value="UniProtKB-KW"/>
</dbReference>
<gene>
    <name evidence="6" type="ORF">BDD16_002155</name>
</gene>
<evidence type="ECO:0000256" key="4">
    <source>
        <dbReference type="ARBA" id="ARBA00023163"/>
    </source>
</evidence>
<comment type="similarity">
    <text evidence="1">Belongs to the LysR transcriptional regulatory family.</text>
</comment>
<proteinExistence type="inferred from homology"/>
<evidence type="ECO:0000313" key="7">
    <source>
        <dbReference type="Proteomes" id="UP000518288"/>
    </source>
</evidence>
<keyword evidence="2" id="KW-0805">Transcription regulation</keyword>
<protein>
    <submittedName>
        <fullName evidence="6">DNA-binding transcriptional LysR family regulator</fullName>
    </submittedName>
</protein>
<dbReference type="Pfam" id="PF03466">
    <property type="entry name" value="LysR_substrate"/>
    <property type="match status" value="1"/>
</dbReference>
<dbReference type="Proteomes" id="UP000518288">
    <property type="component" value="Unassembled WGS sequence"/>
</dbReference>
<keyword evidence="4" id="KW-0804">Transcription</keyword>